<proteinExistence type="predicted"/>
<feature type="region of interest" description="Disordered" evidence="1">
    <location>
        <begin position="1"/>
        <end position="34"/>
    </location>
</feature>
<evidence type="ECO:0000313" key="3">
    <source>
        <dbReference type="Proteomes" id="UP000236569"/>
    </source>
</evidence>
<dbReference type="AlphaFoldDB" id="A0A2I9DHB1"/>
<comment type="caution">
    <text evidence="2">The sequence shown here is derived from an EMBL/GenBank/DDBJ whole genome shotgun (WGS) entry which is preliminary data.</text>
</comment>
<organism evidence="2 3">
    <name type="scientific">Deinococcus aerius</name>
    <dbReference type="NCBI Taxonomy" id="200253"/>
    <lineage>
        <taxon>Bacteria</taxon>
        <taxon>Thermotogati</taxon>
        <taxon>Deinococcota</taxon>
        <taxon>Deinococci</taxon>
        <taxon>Deinococcales</taxon>
        <taxon>Deinococcaceae</taxon>
        <taxon>Deinococcus</taxon>
    </lineage>
</organism>
<name>A0A2I9DHB1_9DEIO</name>
<keyword evidence="3" id="KW-1185">Reference proteome</keyword>
<dbReference type="Proteomes" id="UP000236569">
    <property type="component" value="Unassembled WGS sequence"/>
</dbReference>
<sequence>MHTELSLLPPRNPGSAAGTRAGGETWPPLTPTPGGNTSMALQGGTLYVRPCGPGAPLTGCDHDRAAALGYLFEGEPADWPLAGEPAPVRQIGGARSSREAALLLDLPALLPAYTWAAQAGPPATPLIVSASGAGGTVTVRVTSATYERHRSAATLSCEIARTVRRAVAGLPALSCTI</sequence>
<protein>
    <submittedName>
        <fullName evidence="2">Uncharacterized protein</fullName>
    </submittedName>
</protein>
<evidence type="ECO:0000256" key="1">
    <source>
        <dbReference type="SAM" id="MobiDB-lite"/>
    </source>
</evidence>
<evidence type="ECO:0000313" key="2">
    <source>
        <dbReference type="EMBL" id="GBF05568.1"/>
    </source>
</evidence>
<reference evidence="3" key="1">
    <citation type="submission" date="2018-01" db="EMBL/GenBank/DDBJ databases">
        <title>Draft Genome Sequence of the Radioresistant Bacterium Deinococcus aerius TR0125, Isolated from the Higher Atmosphere above Japan.</title>
        <authorList>
            <person name="Satoh K."/>
            <person name="Arai H."/>
            <person name="Sanzen T."/>
            <person name="Kawaguchi Y."/>
            <person name="Hayashi H."/>
            <person name="Yokobori S."/>
            <person name="Yamagishi A."/>
            <person name="Oono Y."/>
            <person name="Narumi I."/>
        </authorList>
    </citation>
    <scope>NUCLEOTIDE SEQUENCE [LARGE SCALE GENOMIC DNA]</scope>
    <source>
        <strain evidence="3">TR0125</strain>
    </source>
</reference>
<dbReference type="EMBL" id="BFAG01000005">
    <property type="protein sequence ID" value="GBF05568.1"/>
    <property type="molecule type" value="Genomic_DNA"/>
</dbReference>
<gene>
    <name evidence="2" type="ORF">DAERI_050077</name>
</gene>
<accession>A0A2I9DHB1</accession>